<evidence type="ECO:0000313" key="2">
    <source>
        <dbReference type="Proteomes" id="UP000240419"/>
    </source>
</evidence>
<sequence>MKHYLVIGKGEAFTSFVQTLCCDSLPAFWGRNPGAFSMTAGPGDKTIQRFLPISFDECYRDQESLLLYHSVYIFPDEWAEGRDFITLFKQLGTCRIFVMTQEHRNAMLYKALGANHVIVSQPGYKGYGWLAEQMSG</sequence>
<keyword evidence="2" id="KW-1185">Reference proteome</keyword>
<proteinExistence type="predicted"/>
<gene>
    <name evidence="1" type="ORF">C7R93_27520</name>
</gene>
<evidence type="ECO:0000313" key="1">
    <source>
        <dbReference type="EMBL" id="PSJ86995.1"/>
    </source>
</evidence>
<dbReference type="Proteomes" id="UP000240419">
    <property type="component" value="Unassembled WGS sequence"/>
</dbReference>
<dbReference type="OrthoDB" id="2614999at2"/>
<protein>
    <submittedName>
        <fullName evidence="1">Uncharacterized protein</fullName>
    </submittedName>
</protein>
<name>A0A2P7UJ95_9BACL</name>
<accession>A0A2P7UJ95</accession>
<dbReference type="EMBL" id="PXZM01000051">
    <property type="protein sequence ID" value="PSJ86995.1"/>
    <property type="molecule type" value="Genomic_DNA"/>
</dbReference>
<dbReference type="RefSeq" id="WP_106841779.1">
    <property type="nucleotide sequence ID" value="NZ_JARMEZ010000030.1"/>
</dbReference>
<dbReference type="AlphaFoldDB" id="A0A2P7UJ95"/>
<reference evidence="1 2" key="1">
    <citation type="submission" date="2018-03" db="EMBL/GenBank/DDBJ databases">
        <title>Brevisbacillus phylogenomics.</title>
        <authorList>
            <person name="Dunlap C."/>
        </authorList>
    </citation>
    <scope>NUCLEOTIDE SEQUENCE [LARGE SCALE GENOMIC DNA]</scope>
    <source>
        <strain evidence="1 2">NRRL NRS-1210</strain>
    </source>
</reference>
<comment type="caution">
    <text evidence="1">The sequence shown here is derived from an EMBL/GenBank/DDBJ whole genome shotgun (WGS) entry which is preliminary data.</text>
</comment>
<organism evidence="1 2">
    <name type="scientific">Brevibacillus fortis</name>
    <dbReference type="NCBI Taxonomy" id="2126352"/>
    <lineage>
        <taxon>Bacteria</taxon>
        <taxon>Bacillati</taxon>
        <taxon>Bacillota</taxon>
        <taxon>Bacilli</taxon>
        <taxon>Bacillales</taxon>
        <taxon>Paenibacillaceae</taxon>
        <taxon>Brevibacillus</taxon>
    </lineage>
</organism>